<dbReference type="EMBL" id="CP117880">
    <property type="protein sequence ID" value="WDF68267.1"/>
    <property type="molecule type" value="Genomic_DNA"/>
</dbReference>
<dbReference type="InterPro" id="IPR023296">
    <property type="entry name" value="Glyco_hydro_beta-prop_sf"/>
</dbReference>
<accession>A0ABY7WFH3</accession>
<keyword evidence="2" id="KW-0378">Hydrolase</keyword>
<keyword evidence="1" id="KW-0732">Signal</keyword>
<reference evidence="2 3" key="1">
    <citation type="submission" date="2023-02" db="EMBL/GenBank/DDBJ databases">
        <title>Genome sequence of Sphingobacterium sp. KACC 22765.</title>
        <authorList>
            <person name="Kim S."/>
            <person name="Heo J."/>
            <person name="Kwon S.-W."/>
        </authorList>
    </citation>
    <scope>NUCLEOTIDE SEQUENCE [LARGE SCALE GENOMIC DNA]</scope>
    <source>
        <strain evidence="2 3">KACC 22765</strain>
    </source>
</reference>
<dbReference type="GO" id="GO:0016787">
    <property type="term" value="F:hydrolase activity"/>
    <property type="evidence" value="ECO:0007669"/>
    <property type="project" value="UniProtKB-KW"/>
</dbReference>
<evidence type="ECO:0000256" key="1">
    <source>
        <dbReference type="SAM" id="SignalP"/>
    </source>
</evidence>
<dbReference type="PANTHER" id="PTHR43301">
    <property type="entry name" value="ARABINAN ENDO-1,5-ALPHA-L-ARABINOSIDASE"/>
    <property type="match status" value="1"/>
</dbReference>
<organism evidence="2 3">
    <name type="scientific">Sphingobacterium oryzagri</name>
    <dbReference type="NCBI Taxonomy" id="3025669"/>
    <lineage>
        <taxon>Bacteria</taxon>
        <taxon>Pseudomonadati</taxon>
        <taxon>Bacteroidota</taxon>
        <taxon>Sphingobacteriia</taxon>
        <taxon>Sphingobacteriales</taxon>
        <taxon>Sphingobacteriaceae</taxon>
        <taxon>Sphingobacterium</taxon>
    </lineage>
</organism>
<dbReference type="RefSeq" id="WP_274267000.1">
    <property type="nucleotide sequence ID" value="NZ_CP117880.1"/>
</dbReference>
<evidence type="ECO:0000313" key="2">
    <source>
        <dbReference type="EMBL" id="WDF68267.1"/>
    </source>
</evidence>
<sequence length="362" mass="41439">MLKKLCCTLFLLYFGCLAAFAQQDDSQMAAYLMVYFKDETHGLYFAVSQDGYSFTDVRAGKPVIAGDSIAEQRGIRDPHIMRGNDGYFYMAMTDLHIFAKDKGYRESEWERDGKVYGWGNNRGLVFMKSPDLIHWTRATIRLDKLFDGWGEIGCIWAPELIYDQEQGKIMVYFTLRFGNGLNRLYYAYANSDFTALETAPKQLFQYPKFNKNFIDGDITKVGDQYHLFYVAHDGTPGIKQAVSTKINEGYRYIDAYCDPEATACEAPNVWKRIGEEKWVLMYDIYGINPHNFGFSETSDFNTFTDLGHFNEGVMKATNFSSPKHAAVIHLTKAEAARLIQHYQSLDQAIDPASTMLARQPMR</sequence>
<keyword evidence="3" id="KW-1185">Reference proteome</keyword>
<gene>
    <name evidence="2" type="ORF">PQ465_18470</name>
</gene>
<protein>
    <submittedName>
        <fullName evidence="2">Glycoside hydrolase family 43 protein</fullName>
    </submittedName>
</protein>
<dbReference type="Proteomes" id="UP001221558">
    <property type="component" value="Chromosome"/>
</dbReference>
<name>A0ABY7WFH3_9SPHI</name>
<evidence type="ECO:0000313" key="3">
    <source>
        <dbReference type="Proteomes" id="UP001221558"/>
    </source>
</evidence>
<feature type="signal peptide" evidence="1">
    <location>
        <begin position="1"/>
        <end position="21"/>
    </location>
</feature>
<dbReference type="PANTHER" id="PTHR43301:SF3">
    <property type="entry name" value="ARABINAN ENDO-1,5-ALPHA-L-ARABINOSIDASE A-RELATED"/>
    <property type="match status" value="1"/>
</dbReference>
<dbReference type="CDD" id="cd08983">
    <property type="entry name" value="GH43_Bt3655-like"/>
    <property type="match status" value="1"/>
</dbReference>
<dbReference type="InterPro" id="IPR050727">
    <property type="entry name" value="GH43_arabinanases"/>
</dbReference>
<dbReference type="SUPFAM" id="SSF75005">
    <property type="entry name" value="Arabinanase/levansucrase/invertase"/>
    <property type="match status" value="2"/>
</dbReference>
<dbReference type="Gene3D" id="2.115.10.20">
    <property type="entry name" value="Glycosyl hydrolase domain, family 43"/>
    <property type="match status" value="1"/>
</dbReference>
<proteinExistence type="predicted"/>
<feature type="chain" id="PRO_5045858813" evidence="1">
    <location>
        <begin position="22"/>
        <end position="362"/>
    </location>
</feature>